<dbReference type="PANTHER" id="PTHR11200">
    <property type="entry name" value="INOSITOL 5-PHOSPHATASE"/>
    <property type="match status" value="1"/>
</dbReference>
<dbReference type="Pfam" id="PF22669">
    <property type="entry name" value="Exo_endo_phos2"/>
    <property type="match status" value="1"/>
</dbReference>
<dbReference type="GO" id="GO:0046856">
    <property type="term" value="P:phosphatidylinositol dephosphorylation"/>
    <property type="evidence" value="ECO:0007669"/>
    <property type="project" value="InterPro"/>
</dbReference>
<sequence length="414" mass="47589">METIKVACYTWNVETTWPDQDLHSLLGVSKGPVIKRGLDAALPDIYIIGLQEVKSQPQNVIMDALFEEPWTNALREVVGPHNYVRVTGERLQGIVTNIFVKRHHLPHLRDIHTCVVRTGFGGLWGNKGATSIRFSLYGCSVCVVNCHLAPHDAGYKERVDHFNAIVDGTQFPVQETSNILYHDYVFWLGDMNFRFEGHMTTEGIAKFITDNNWSALADVDELKQAQKSGDAFSMFIEGPLTFPPTYKYLEDTQEYDLTRRPAWTDRILHQVHVDAYENVKLGVEQTTYEAAHEYRQSDHRPVRAHYKIKMFANHEERCIHFEQPVSWVIGEGGLVKFTLDSDVVTSPADYIAVYKVDFTSVHQYVIYMYLPQMPPGSPQPHNYEFMFNDELLQEAGMYRVLYYSGKYSCYLGHE</sequence>
<dbReference type="SMART" id="SM00128">
    <property type="entry name" value="IPPc"/>
    <property type="match status" value="1"/>
</dbReference>
<dbReference type="GO" id="GO:0004439">
    <property type="term" value="F:phosphatidylinositol-4,5-bisphosphate 5-phosphatase activity"/>
    <property type="evidence" value="ECO:0007669"/>
    <property type="project" value="TreeGrafter"/>
</dbReference>
<dbReference type="InterPro" id="IPR000300">
    <property type="entry name" value="IPPc"/>
</dbReference>
<gene>
    <name evidence="3" type="ORF">O3P69_014369</name>
</gene>
<dbReference type="GO" id="GO:0005737">
    <property type="term" value="C:cytoplasm"/>
    <property type="evidence" value="ECO:0007669"/>
    <property type="project" value="TreeGrafter"/>
</dbReference>
<dbReference type="GO" id="GO:0001726">
    <property type="term" value="C:ruffle"/>
    <property type="evidence" value="ECO:0007669"/>
    <property type="project" value="TreeGrafter"/>
</dbReference>
<dbReference type="EMBL" id="JARAKH010000034">
    <property type="protein sequence ID" value="KAK8384767.1"/>
    <property type="molecule type" value="Genomic_DNA"/>
</dbReference>
<dbReference type="Gene3D" id="2.60.40.2840">
    <property type="match status" value="1"/>
</dbReference>
<protein>
    <recommendedName>
        <fullName evidence="2">Inositol polyphosphate-related phosphatase domain-containing protein</fullName>
    </recommendedName>
</protein>
<evidence type="ECO:0000313" key="3">
    <source>
        <dbReference type="EMBL" id="KAK8384767.1"/>
    </source>
</evidence>
<dbReference type="InterPro" id="IPR046985">
    <property type="entry name" value="IP5"/>
</dbReference>
<proteinExistence type="inferred from homology"/>
<dbReference type="SUPFAM" id="SSF56219">
    <property type="entry name" value="DNase I-like"/>
    <property type="match status" value="1"/>
</dbReference>
<dbReference type="Pfam" id="PF17751">
    <property type="entry name" value="SKICH"/>
    <property type="match status" value="1"/>
</dbReference>
<dbReference type="InterPro" id="IPR036691">
    <property type="entry name" value="Endo/exonu/phosph_ase_sf"/>
</dbReference>
<dbReference type="EMBL" id="JARAKH010000034">
    <property type="protein sequence ID" value="KAK8384768.1"/>
    <property type="molecule type" value="Genomic_DNA"/>
</dbReference>
<dbReference type="Gene3D" id="3.60.10.10">
    <property type="entry name" value="Endonuclease/exonuclease/phosphatase"/>
    <property type="match status" value="1"/>
</dbReference>
<organism evidence="3 4">
    <name type="scientific">Scylla paramamosain</name>
    <name type="common">Mud crab</name>
    <dbReference type="NCBI Taxonomy" id="85552"/>
    <lineage>
        <taxon>Eukaryota</taxon>
        <taxon>Metazoa</taxon>
        <taxon>Ecdysozoa</taxon>
        <taxon>Arthropoda</taxon>
        <taxon>Crustacea</taxon>
        <taxon>Multicrustacea</taxon>
        <taxon>Malacostraca</taxon>
        <taxon>Eumalacostraca</taxon>
        <taxon>Eucarida</taxon>
        <taxon>Decapoda</taxon>
        <taxon>Pleocyemata</taxon>
        <taxon>Brachyura</taxon>
        <taxon>Eubrachyura</taxon>
        <taxon>Portunoidea</taxon>
        <taxon>Portunidae</taxon>
        <taxon>Portuninae</taxon>
        <taxon>Scylla</taxon>
    </lineage>
</organism>
<comment type="caution">
    <text evidence="3">The sequence shown here is derived from an EMBL/GenBank/DDBJ whole genome shotgun (WGS) entry which is preliminary data.</text>
</comment>
<evidence type="ECO:0000256" key="1">
    <source>
        <dbReference type="ARBA" id="ARBA00005910"/>
    </source>
</evidence>
<evidence type="ECO:0000313" key="4">
    <source>
        <dbReference type="Proteomes" id="UP001487740"/>
    </source>
</evidence>
<dbReference type="InterPro" id="IPR041611">
    <property type="entry name" value="SKICH"/>
</dbReference>
<feature type="domain" description="Inositol polyphosphate-related phosphatase" evidence="2">
    <location>
        <begin position="2"/>
        <end position="314"/>
    </location>
</feature>
<evidence type="ECO:0000259" key="2">
    <source>
        <dbReference type="SMART" id="SM00128"/>
    </source>
</evidence>
<keyword evidence="4" id="KW-1185">Reference proteome</keyword>
<dbReference type="AlphaFoldDB" id="A0AAW0TDU4"/>
<comment type="similarity">
    <text evidence="1">Belongs to the inositol 1,4,5-trisphosphate 5-phosphatase type II family.</text>
</comment>
<dbReference type="Proteomes" id="UP001487740">
    <property type="component" value="Unassembled WGS sequence"/>
</dbReference>
<accession>A0AAW0TDU4</accession>
<dbReference type="PANTHER" id="PTHR11200:SF275">
    <property type="entry name" value="LD06095P"/>
    <property type="match status" value="1"/>
</dbReference>
<dbReference type="FunFam" id="3.60.10.10:FF:000060">
    <property type="entry name" value="Uncharacterized protein, isoform C"/>
    <property type="match status" value="1"/>
</dbReference>
<reference evidence="3 4" key="1">
    <citation type="submission" date="2023-03" db="EMBL/GenBank/DDBJ databases">
        <title>High-quality genome of Scylla paramamosain provides insights in environmental adaptation.</title>
        <authorList>
            <person name="Zhang L."/>
        </authorList>
    </citation>
    <scope>NUCLEOTIDE SEQUENCE [LARGE SCALE GENOMIC DNA]</scope>
    <source>
        <strain evidence="3">LZ_2023a</strain>
        <tissue evidence="3">Muscle</tissue>
    </source>
</reference>
<name>A0AAW0TDU4_SCYPA</name>
<dbReference type="GO" id="GO:0005886">
    <property type="term" value="C:plasma membrane"/>
    <property type="evidence" value="ECO:0007669"/>
    <property type="project" value="TreeGrafter"/>
</dbReference>